<reference evidence="3 4" key="1">
    <citation type="submission" date="2023-08" db="EMBL/GenBank/DDBJ databases">
        <title>Helicovermis profunda gen. nov., sp. nov., a novel mesophilic, fermentative bacterium within the Bacillota from a deep-sea hydrothermal vent chimney.</title>
        <authorList>
            <person name="Miyazaki U."/>
            <person name="Mizutani D."/>
            <person name="Hashimoto Y."/>
            <person name="Tame A."/>
            <person name="Sawayama S."/>
            <person name="Miyazaki J."/>
            <person name="Takai K."/>
            <person name="Nakagawa S."/>
        </authorList>
    </citation>
    <scope>NUCLEOTIDE SEQUENCE [LARGE SCALE GENOMIC DNA]</scope>
    <source>
        <strain evidence="3 4">S502</strain>
    </source>
</reference>
<dbReference type="InterPro" id="IPR050900">
    <property type="entry name" value="Transposase_IS3/IS150/IS904"/>
</dbReference>
<dbReference type="InterPro" id="IPR036397">
    <property type="entry name" value="RNaseH_sf"/>
</dbReference>
<dbReference type="EMBL" id="AP028654">
    <property type="protein sequence ID" value="BEP29269.1"/>
    <property type="molecule type" value="Genomic_DNA"/>
</dbReference>
<organism evidence="3 4">
    <name type="scientific">Helicovermis profundi</name>
    <dbReference type="NCBI Taxonomy" id="3065157"/>
    <lineage>
        <taxon>Bacteria</taxon>
        <taxon>Bacillati</taxon>
        <taxon>Bacillota</taxon>
        <taxon>Clostridia</taxon>
        <taxon>Helicovermis</taxon>
    </lineage>
</organism>
<protein>
    <recommendedName>
        <fullName evidence="2">Integrase catalytic domain-containing protein</fullName>
    </recommendedName>
</protein>
<evidence type="ECO:0000313" key="3">
    <source>
        <dbReference type="EMBL" id="BEP29269.1"/>
    </source>
</evidence>
<dbReference type="AlphaFoldDB" id="A0AAU9ED39"/>
<feature type="domain" description="Integrase catalytic" evidence="2">
    <location>
        <begin position="99"/>
        <end position="260"/>
    </location>
</feature>
<dbReference type="GO" id="GO:0003676">
    <property type="term" value="F:nucleic acid binding"/>
    <property type="evidence" value="ECO:0007669"/>
    <property type="project" value="InterPro"/>
</dbReference>
<dbReference type="KEGG" id="hprf:HLPR_16000"/>
<dbReference type="Pfam" id="PF00665">
    <property type="entry name" value="rve"/>
    <property type="match status" value="1"/>
</dbReference>
<accession>A0AAU9ED39</accession>
<dbReference type="Pfam" id="PF13333">
    <property type="entry name" value="rve_2"/>
    <property type="match status" value="1"/>
</dbReference>
<dbReference type="InterPro" id="IPR001584">
    <property type="entry name" value="Integrase_cat-core"/>
</dbReference>
<dbReference type="NCBIfam" id="NF033516">
    <property type="entry name" value="transpos_IS3"/>
    <property type="match status" value="1"/>
</dbReference>
<evidence type="ECO:0000259" key="2">
    <source>
        <dbReference type="PROSITE" id="PS50994"/>
    </source>
</evidence>
<comment type="function">
    <text evidence="1">Involved in the transposition of the insertion sequence.</text>
</comment>
<proteinExistence type="predicted"/>
<dbReference type="InterPro" id="IPR025948">
    <property type="entry name" value="HTH-like_dom"/>
</dbReference>
<dbReference type="Pfam" id="PF13276">
    <property type="entry name" value="HTH_21"/>
    <property type="match status" value="1"/>
</dbReference>
<gene>
    <name evidence="3" type="ORF">HLPR_16000</name>
</gene>
<dbReference type="PANTHER" id="PTHR46889">
    <property type="entry name" value="TRANSPOSASE INSF FOR INSERTION SEQUENCE IS3B-RELATED"/>
    <property type="match status" value="1"/>
</dbReference>
<evidence type="ECO:0000313" key="4">
    <source>
        <dbReference type="Proteomes" id="UP001321786"/>
    </source>
</evidence>
<evidence type="ECO:0000256" key="1">
    <source>
        <dbReference type="ARBA" id="ARBA00002286"/>
    </source>
</evidence>
<dbReference type="InterPro" id="IPR012337">
    <property type="entry name" value="RNaseH-like_sf"/>
</dbReference>
<dbReference type="PANTHER" id="PTHR46889:SF5">
    <property type="entry name" value="INTEGRASE PROTEIN"/>
    <property type="match status" value="1"/>
</dbReference>
<sequence length="265" mass="31279">MCKVLKIARSTYYYEKKTIKIDSILENRIIEIFKSNRKAYGTRKIKKELSKVNMIASRKKIGKIMKKYNLISSYTIKQYKVTKSKVNEDKIENLVKREFDDKKCLEVVVSDLTYVNVNGKWNYICLILDFFNREIVGYAAGKNKTAKLVYKALTRVKEPLHNIEIFHTDRGSEFKNKLLDEVLLNFNIKRSLSKKGCPYDNAVAEATYKIIKTEFAFNRIFKSFEELELELFDYVNWYNNKRIHGSLDYLTPIEYKTIMSDKKLS</sequence>
<dbReference type="SUPFAM" id="SSF53098">
    <property type="entry name" value="Ribonuclease H-like"/>
    <property type="match status" value="1"/>
</dbReference>
<dbReference type="Gene3D" id="3.30.420.10">
    <property type="entry name" value="Ribonuclease H-like superfamily/Ribonuclease H"/>
    <property type="match status" value="1"/>
</dbReference>
<dbReference type="GO" id="GO:0015074">
    <property type="term" value="P:DNA integration"/>
    <property type="evidence" value="ECO:0007669"/>
    <property type="project" value="InterPro"/>
</dbReference>
<name>A0AAU9ED39_9FIRM</name>
<dbReference type="InterPro" id="IPR048020">
    <property type="entry name" value="Transpos_IS3"/>
</dbReference>
<dbReference type="PROSITE" id="PS50994">
    <property type="entry name" value="INTEGRASE"/>
    <property type="match status" value="1"/>
</dbReference>
<dbReference type="Proteomes" id="UP001321786">
    <property type="component" value="Chromosome"/>
</dbReference>
<keyword evidence="4" id="KW-1185">Reference proteome</keyword>